<dbReference type="SUPFAM" id="SSF69318">
    <property type="entry name" value="Integrin alpha N-terminal domain"/>
    <property type="match status" value="1"/>
</dbReference>
<keyword evidence="4" id="KW-0325">Glycoprotein</keyword>
<dbReference type="PANTHER" id="PTHR23221">
    <property type="entry name" value="GLYCOSYLPHOSPHATIDYLINOSITOL PHOSPHOLIPASE D"/>
    <property type="match status" value="1"/>
</dbReference>
<dbReference type="PRINTS" id="PR01185">
    <property type="entry name" value="INTEGRINA"/>
</dbReference>
<dbReference type="PANTHER" id="PTHR23221:SF7">
    <property type="entry name" value="PHOSPHATIDYLINOSITOL-GLYCAN-SPECIFIC PHOSPHOLIPASE D"/>
    <property type="match status" value="1"/>
</dbReference>
<evidence type="ECO:0000256" key="2">
    <source>
        <dbReference type="ARBA" id="ARBA00022737"/>
    </source>
</evidence>
<reference evidence="6" key="1">
    <citation type="submission" date="2017-09" db="EMBL/GenBank/DDBJ databases">
        <title>Depth-based differentiation of microbial function through sediment-hosted aquifers and enrichment of novel symbionts in the deep terrestrial subsurface.</title>
        <authorList>
            <person name="Probst A.J."/>
            <person name="Ladd B."/>
            <person name="Jarett J.K."/>
            <person name="Geller-Mcgrath D.E."/>
            <person name="Sieber C.M.K."/>
            <person name="Emerson J.B."/>
            <person name="Anantharaman K."/>
            <person name="Thomas B.C."/>
            <person name="Malmstrom R."/>
            <person name="Stieglmeier M."/>
            <person name="Klingl A."/>
            <person name="Woyke T."/>
            <person name="Ryan C.M."/>
            <person name="Banfield J.F."/>
        </authorList>
    </citation>
    <scope>NUCLEOTIDE SEQUENCE [LARGE SCALE GENOMIC DNA]</scope>
</reference>
<dbReference type="PROSITE" id="PS51470">
    <property type="entry name" value="FG_GAP"/>
    <property type="match status" value="1"/>
</dbReference>
<evidence type="ECO:0000256" key="4">
    <source>
        <dbReference type="ARBA" id="ARBA00023180"/>
    </source>
</evidence>
<sequence length="258" mass="26523">YGPLTTGTEPIDEYAHFLCGYVGDKAGTGLLSIDTDLDGDDDLLIGAPGNNQGGTDAGLIYVLDSDPGTTTDNITSVADYELEGETAGDGAGSYFAKGDVDSDGNDDVMIGVNQYDGSGTDRGALYIFYTSLTRGDASLSTADIQLEGLVDYDNLGTDACVADVDGDGYGDLFVGAYADDTVASNAGTTYMWLGPITSGISPSSVDAELQGASSSDRAGERLEYAGDIDSDGYEDILVTARFTSSSTGSVYIYAGTGL</sequence>
<dbReference type="EMBL" id="PFWU01000044">
    <property type="protein sequence ID" value="PJA45318.1"/>
    <property type="molecule type" value="Genomic_DNA"/>
</dbReference>
<accession>A0A2M7XBP7</accession>
<comment type="caution">
    <text evidence="5">The sequence shown here is derived from an EMBL/GenBank/DDBJ whole genome shotgun (WGS) entry which is preliminary data.</text>
</comment>
<keyword evidence="2" id="KW-0677">Repeat</keyword>
<dbReference type="InterPro" id="IPR013519">
    <property type="entry name" value="Int_alpha_beta-p"/>
</dbReference>
<dbReference type="Proteomes" id="UP000229385">
    <property type="component" value="Unassembled WGS sequence"/>
</dbReference>
<dbReference type="Gene3D" id="2.130.10.130">
    <property type="entry name" value="Integrin alpha, N-terminal"/>
    <property type="match status" value="2"/>
</dbReference>
<name>A0A2M7XBP7_9BACT</name>
<keyword evidence="1" id="KW-0732">Signal</keyword>
<organism evidence="5 6">
    <name type="scientific">Candidatus Uhrbacteria bacterium CG_4_9_14_3_um_filter_50_9</name>
    <dbReference type="NCBI Taxonomy" id="1975035"/>
    <lineage>
        <taxon>Bacteria</taxon>
        <taxon>Candidatus Uhriibacteriota</taxon>
    </lineage>
</organism>
<evidence type="ECO:0000313" key="5">
    <source>
        <dbReference type="EMBL" id="PJA45318.1"/>
    </source>
</evidence>
<feature type="non-terminal residue" evidence="5">
    <location>
        <position position="1"/>
    </location>
</feature>
<gene>
    <name evidence="5" type="ORF">CO174_04000</name>
</gene>
<proteinExistence type="predicted"/>
<evidence type="ECO:0000256" key="3">
    <source>
        <dbReference type="ARBA" id="ARBA00022801"/>
    </source>
</evidence>
<evidence type="ECO:0000256" key="1">
    <source>
        <dbReference type="ARBA" id="ARBA00022729"/>
    </source>
</evidence>
<dbReference type="GO" id="GO:0007155">
    <property type="term" value="P:cell adhesion"/>
    <property type="evidence" value="ECO:0007669"/>
    <property type="project" value="InterPro"/>
</dbReference>
<dbReference type="Pfam" id="PF01839">
    <property type="entry name" value="FG-GAP"/>
    <property type="match status" value="3"/>
</dbReference>
<dbReference type="AlphaFoldDB" id="A0A2M7XBP7"/>
<protein>
    <submittedName>
        <fullName evidence="5">Uncharacterized protein</fullName>
    </submittedName>
</protein>
<dbReference type="InterPro" id="IPR028994">
    <property type="entry name" value="Integrin_alpha_N"/>
</dbReference>
<keyword evidence="3" id="KW-0378">Hydrolase</keyword>
<dbReference type="GO" id="GO:0016787">
    <property type="term" value="F:hydrolase activity"/>
    <property type="evidence" value="ECO:0007669"/>
    <property type="project" value="UniProtKB-KW"/>
</dbReference>
<dbReference type="InterPro" id="IPR013517">
    <property type="entry name" value="FG-GAP"/>
</dbReference>
<dbReference type="GO" id="GO:0008305">
    <property type="term" value="C:integrin complex"/>
    <property type="evidence" value="ECO:0007669"/>
    <property type="project" value="InterPro"/>
</dbReference>
<dbReference type="SMART" id="SM00191">
    <property type="entry name" value="Int_alpha"/>
    <property type="match status" value="4"/>
</dbReference>
<dbReference type="InterPro" id="IPR000413">
    <property type="entry name" value="Integrin_alpha"/>
</dbReference>
<evidence type="ECO:0000313" key="6">
    <source>
        <dbReference type="Proteomes" id="UP000229385"/>
    </source>
</evidence>